<accession>A0A8J2KM65</accession>
<sequence>MRNVDASSGQSIWRSSQCGFSEFLKAIFGTGYNNSSLISRHNLEIQVHGGSSAQASHIACSSSQKEFVDRLTSWEETIWENPMVTDSSVALTEIADAANRFRSHVVNAMKNAAVHRYNGTLFSLYDLLNSCLIA</sequence>
<name>A0A8J2KM65_9HEXA</name>
<protein>
    <submittedName>
        <fullName evidence="1">Uncharacterized protein</fullName>
    </submittedName>
</protein>
<dbReference type="Proteomes" id="UP000708208">
    <property type="component" value="Unassembled WGS sequence"/>
</dbReference>
<proteinExistence type="predicted"/>
<comment type="caution">
    <text evidence="1">The sequence shown here is derived from an EMBL/GenBank/DDBJ whole genome shotgun (WGS) entry which is preliminary data.</text>
</comment>
<organism evidence="1 2">
    <name type="scientific">Allacma fusca</name>
    <dbReference type="NCBI Taxonomy" id="39272"/>
    <lineage>
        <taxon>Eukaryota</taxon>
        <taxon>Metazoa</taxon>
        <taxon>Ecdysozoa</taxon>
        <taxon>Arthropoda</taxon>
        <taxon>Hexapoda</taxon>
        <taxon>Collembola</taxon>
        <taxon>Symphypleona</taxon>
        <taxon>Sminthuridae</taxon>
        <taxon>Allacma</taxon>
    </lineage>
</organism>
<reference evidence="1" key="1">
    <citation type="submission" date="2021-06" db="EMBL/GenBank/DDBJ databases">
        <authorList>
            <person name="Hodson N. C."/>
            <person name="Mongue J. A."/>
            <person name="Jaron S. K."/>
        </authorList>
    </citation>
    <scope>NUCLEOTIDE SEQUENCE</scope>
</reference>
<dbReference type="EMBL" id="CAJVCH010358773">
    <property type="protein sequence ID" value="CAG7816006.1"/>
    <property type="molecule type" value="Genomic_DNA"/>
</dbReference>
<gene>
    <name evidence="1" type="ORF">AFUS01_LOCUS26646</name>
</gene>
<dbReference type="AlphaFoldDB" id="A0A8J2KM65"/>
<evidence type="ECO:0000313" key="2">
    <source>
        <dbReference type="Proteomes" id="UP000708208"/>
    </source>
</evidence>
<evidence type="ECO:0000313" key="1">
    <source>
        <dbReference type="EMBL" id="CAG7816006.1"/>
    </source>
</evidence>
<dbReference type="OrthoDB" id="2386367at2759"/>
<keyword evidence="2" id="KW-1185">Reference proteome</keyword>